<proteinExistence type="inferred from homology"/>
<evidence type="ECO:0000256" key="2">
    <source>
        <dbReference type="ARBA" id="ARBA00022801"/>
    </source>
</evidence>
<dbReference type="SUPFAM" id="SSF52972">
    <property type="entry name" value="ITPase-like"/>
    <property type="match status" value="1"/>
</dbReference>
<reference evidence="3" key="2">
    <citation type="submission" date="2002-08" db="EMBL/GenBank/DDBJ databases">
        <authorList>
            <person name="Liolios K.G."/>
            <person name="Chu L."/>
            <person name="Ostrovskaya O."/>
            <person name="Mendybaeva N."/>
            <person name="Koukharenko V."/>
            <person name="Gerdes S."/>
            <person name="Kyrpides N."/>
            <person name="Overbeek R."/>
        </authorList>
    </citation>
    <scope>NUCLEOTIDE SEQUENCE</scope>
</reference>
<feature type="non-terminal residue" evidence="3">
    <location>
        <position position="223"/>
    </location>
</feature>
<reference evidence="3" key="1">
    <citation type="journal article" date="2002" name="Science">
        <title>Whole-genome analysis of photosynthetic prokaryotes.</title>
        <authorList>
            <person name="Raymond J."/>
            <person name="Zhaxybayeva O."/>
            <person name="Gogarten J.P."/>
            <person name="Gerdes S.Y."/>
            <person name="Blankenship R.E."/>
        </authorList>
    </citation>
    <scope>NUCLEOTIDE SEQUENCE</scope>
</reference>
<organism evidence="3">
    <name type="scientific">Heliobacterium mobile</name>
    <name type="common">Heliobacillus mobilis</name>
    <dbReference type="NCBI Taxonomy" id="28064"/>
    <lineage>
        <taxon>Bacteria</taxon>
        <taxon>Bacillati</taxon>
        <taxon>Bacillota</taxon>
        <taxon>Clostridia</taxon>
        <taxon>Eubacteriales</taxon>
        <taxon>Heliobacteriaceae</taxon>
        <taxon>Heliobacterium</taxon>
    </lineage>
</organism>
<dbReference type="Gene3D" id="3.90.950.10">
    <property type="match status" value="1"/>
</dbReference>
<dbReference type="EMBL" id="AY142874">
    <property type="protein sequence ID" value="AAN87478.1"/>
    <property type="molecule type" value="Genomic_DNA"/>
</dbReference>
<dbReference type="PANTHER" id="PTHR43213">
    <property type="entry name" value="BIFUNCTIONAL DTTP/UTP PYROPHOSPHATASE/METHYLTRANSFERASE PROTEIN-RELATED"/>
    <property type="match status" value="1"/>
</dbReference>
<accession>Q8GDU9</accession>
<dbReference type="InterPro" id="IPR029001">
    <property type="entry name" value="ITPase-like_fam"/>
</dbReference>
<protein>
    <submittedName>
        <fullName evidence="3">Maf protein</fullName>
    </submittedName>
</protein>
<dbReference type="HAMAP" id="MF_00528">
    <property type="entry name" value="Maf"/>
    <property type="match status" value="1"/>
</dbReference>
<dbReference type="CDD" id="cd00555">
    <property type="entry name" value="Maf"/>
    <property type="match status" value="1"/>
</dbReference>
<evidence type="ECO:0000256" key="1">
    <source>
        <dbReference type="ARBA" id="ARBA00001968"/>
    </source>
</evidence>
<name>Q8GDU9_HELMO</name>
<dbReference type="AlphaFoldDB" id="Q8GDU9"/>
<keyword evidence="2" id="KW-0378">Hydrolase</keyword>
<comment type="cofactor">
    <cofactor evidence="1">
        <name>a divalent metal cation</name>
        <dbReference type="ChEBI" id="CHEBI:60240"/>
    </cofactor>
</comment>
<sequence>MPVSSSIDGSNRFYQEWFALNLILASASPRRRQLLSELGIAFEVCPSNFPEAGVEELPPEQQALTLARGKAHSVAEQVQEGVVLGADTIVLIEGEVLGKPKSLEQAKEMLLRLSGRAHKVITGLALFRVEKGQIVGERTGYEETTVYFRRLTVEDVDLYVSTGDCMDKAGAYGIQGLASLLVEGLDGDYFNVVGLPLVRLDKLLRDWGFSLLRLGTKGNKGGS</sequence>
<dbReference type="PANTHER" id="PTHR43213:SF5">
    <property type="entry name" value="BIFUNCTIONAL DTTP_UTP PYROPHOSPHATASE_METHYLTRANSFERASE PROTEIN-RELATED"/>
    <property type="match status" value="1"/>
</dbReference>
<dbReference type="InterPro" id="IPR003697">
    <property type="entry name" value="Maf-like"/>
</dbReference>
<dbReference type="Pfam" id="PF02545">
    <property type="entry name" value="Maf"/>
    <property type="match status" value="1"/>
</dbReference>
<dbReference type="NCBIfam" id="TIGR00172">
    <property type="entry name" value="maf"/>
    <property type="match status" value="1"/>
</dbReference>
<evidence type="ECO:0000313" key="3">
    <source>
        <dbReference type="EMBL" id="AAN87478.1"/>
    </source>
</evidence>
<dbReference type="GO" id="GO:0047429">
    <property type="term" value="F:nucleoside triphosphate diphosphatase activity"/>
    <property type="evidence" value="ECO:0007669"/>
    <property type="project" value="InterPro"/>
</dbReference>
<dbReference type="PIRSF" id="PIRSF006305">
    <property type="entry name" value="Maf"/>
    <property type="match status" value="1"/>
</dbReference>